<evidence type="ECO:0000256" key="1">
    <source>
        <dbReference type="ARBA" id="ARBA00001933"/>
    </source>
</evidence>
<evidence type="ECO:0000313" key="16">
    <source>
        <dbReference type="Proteomes" id="UP000653127"/>
    </source>
</evidence>
<evidence type="ECO:0000256" key="11">
    <source>
        <dbReference type="NCBIfam" id="TIGR00260"/>
    </source>
</evidence>
<evidence type="ECO:0000256" key="10">
    <source>
        <dbReference type="ARBA" id="ARBA00049144"/>
    </source>
</evidence>
<evidence type="ECO:0000313" key="15">
    <source>
        <dbReference type="EMBL" id="MBC8546795.1"/>
    </source>
</evidence>
<dbReference type="RefSeq" id="WP_249282871.1">
    <property type="nucleotide sequence ID" value="NZ_JACRST010000009.1"/>
</dbReference>
<gene>
    <name evidence="15" type="ORF">H8711_07580</name>
</gene>
<dbReference type="InterPro" id="IPR004450">
    <property type="entry name" value="Thr_synthase-like"/>
</dbReference>
<dbReference type="SUPFAM" id="SSF53686">
    <property type="entry name" value="Tryptophan synthase beta subunit-like PLP-dependent enzymes"/>
    <property type="match status" value="1"/>
</dbReference>
<dbReference type="Pfam" id="PF14821">
    <property type="entry name" value="Thr_synth_N"/>
    <property type="match status" value="1"/>
</dbReference>
<dbReference type="GO" id="GO:0009088">
    <property type="term" value="P:threonine biosynthetic process"/>
    <property type="evidence" value="ECO:0007669"/>
    <property type="project" value="UniProtKB-UniRule"/>
</dbReference>
<organism evidence="15 16">
    <name type="scientific">Ligaoa zhengdingensis</name>
    <dbReference type="NCBI Taxonomy" id="2763658"/>
    <lineage>
        <taxon>Bacteria</taxon>
        <taxon>Bacillati</taxon>
        <taxon>Bacillota</taxon>
        <taxon>Clostridia</taxon>
        <taxon>Eubacteriales</taxon>
        <taxon>Oscillospiraceae</taxon>
        <taxon>Ligaoa</taxon>
    </lineage>
</organism>
<keyword evidence="9 12" id="KW-0663">Pyridoxal phosphate</keyword>
<dbReference type="EC" id="4.2.3.1" evidence="5 11"/>
<dbReference type="EMBL" id="JACRST010000009">
    <property type="protein sequence ID" value="MBC8546795.1"/>
    <property type="molecule type" value="Genomic_DNA"/>
</dbReference>
<dbReference type="GO" id="GO:0030170">
    <property type="term" value="F:pyridoxal phosphate binding"/>
    <property type="evidence" value="ECO:0007669"/>
    <property type="project" value="InterPro"/>
</dbReference>
<proteinExistence type="inferred from homology"/>
<dbReference type="Gene3D" id="3.90.1380.10">
    <property type="entry name" value="Threonine synthase, N-terminal domain"/>
    <property type="match status" value="1"/>
</dbReference>
<comment type="function">
    <text evidence="2">Catalyzes the gamma-elimination of phosphate from L-phosphohomoserine and the beta-addition of water to produce L-threonine.</text>
</comment>
<comment type="catalytic activity">
    <reaction evidence="10">
        <text>O-phospho-L-homoserine + H2O = L-threonine + phosphate</text>
        <dbReference type="Rhea" id="RHEA:10840"/>
        <dbReference type="ChEBI" id="CHEBI:15377"/>
        <dbReference type="ChEBI" id="CHEBI:43474"/>
        <dbReference type="ChEBI" id="CHEBI:57590"/>
        <dbReference type="ChEBI" id="CHEBI:57926"/>
        <dbReference type="EC" id="4.2.3.1"/>
    </reaction>
</comment>
<dbReference type="InterPro" id="IPR001926">
    <property type="entry name" value="TrpB-like_PALP"/>
</dbReference>
<dbReference type="Proteomes" id="UP000653127">
    <property type="component" value="Unassembled WGS sequence"/>
</dbReference>
<evidence type="ECO:0000259" key="13">
    <source>
        <dbReference type="Pfam" id="PF00291"/>
    </source>
</evidence>
<dbReference type="GO" id="GO:0005737">
    <property type="term" value="C:cytoplasm"/>
    <property type="evidence" value="ECO:0007669"/>
    <property type="project" value="TreeGrafter"/>
</dbReference>
<evidence type="ECO:0000259" key="14">
    <source>
        <dbReference type="Pfam" id="PF14821"/>
    </source>
</evidence>
<dbReference type="Gene3D" id="3.40.50.1100">
    <property type="match status" value="2"/>
</dbReference>
<comment type="caution">
    <text evidence="15">The sequence shown here is derived from an EMBL/GenBank/DDBJ whole genome shotgun (WGS) entry which is preliminary data.</text>
</comment>
<protein>
    <recommendedName>
        <fullName evidence="6 11">Threonine synthase</fullName>
        <ecNumber evidence="5 11">4.2.3.1</ecNumber>
    </recommendedName>
</protein>
<evidence type="ECO:0000256" key="7">
    <source>
        <dbReference type="ARBA" id="ARBA00022605"/>
    </source>
</evidence>
<reference evidence="15" key="1">
    <citation type="submission" date="2020-08" db="EMBL/GenBank/DDBJ databases">
        <title>Genome public.</title>
        <authorList>
            <person name="Liu C."/>
            <person name="Sun Q."/>
        </authorList>
    </citation>
    <scope>NUCLEOTIDE SEQUENCE</scope>
    <source>
        <strain evidence="15">NSJ-31</strain>
    </source>
</reference>
<keyword evidence="16" id="KW-1185">Reference proteome</keyword>
<keyword evidence="15" id="KW-0456">Lyase</keyword>
<evidence type="ECO:0000256" key="2">
    <source>
        <dbReference type="ARBA" id="ARBA00003648"/>
    </source>
</evidence>
<feature type="domain" description="Threonine synthase N-terminal" evidence="14">
    <location>
        <begin position="2"/>
        <end position="79"/>
    </location>
</feature>
<evidence type="ECO:0000256" key="3">
    <source>
        <dbReference type="ARBA" id="ARBA00004979"/>
    </source>
</evidence>
<feature type="domain" description="Tryptophan synthase beta chain-like PALP" evidence="13">
    <location>
        <begin position="93"/>
        <end position="422"/>
    </location>
</feature>
<name>A0A926E0Y4_9FIRM</name>
<evidence type="ECO:0000256" key="5">
    <source>
        <dbReference type="ARBA" id="ARBA00013028"/>
    </source>
</evidence>
<keyword evidence="7" id="KW-0028">Amino-acid biosynthesis</keyword>
<evidence type="ECO:0000256" key="9">
    <source>
        <dbReference type="ARBA" id="ARBA00022898"/>
    </source>
</evidence>
<evidence type="ECO:0000256" key="4">
    <source>
        <dbReference type="ARBA" id="ARBA00005517"/>
    </source>
</evidence>
<dbReference type="CDD" id="cd01560">
    <property type="entry name" value="Thr-synth_2"/>
    <property type="match status" value="1"/>
</dbReference>
<dbReference type="InterPro" id="IPR036052">
    <property type="entry name" value="TrpB-like_PALP_sf"/>
</dbReference>
<comment type="pathway">
    <text evidence="3">Amino-acid biosynthesis; L-threonine biosynthesis; L-threonine from L-aspartate: step 5/5.</text>
</comment>
<dbReference type="NCBIfam" id="TIGR00260">
    <property type="entry name" value="thrC"/>
    <property type="match status" value="1"/>
</dbReference>
<comment type="similarity">
    <text evidence="4">Belongs to the threonine synthase family.</text>
</comment>
<dbReference type="InterPro" id="IPR000634">
    <property type="entry name" value="Ser/Thr_deHydtase_PyrdxlP-BS"/>
</dbReference>
<feature type="modified residue" description="N6-(pyridoxal phosphate)lysine" evidence="12">
    <location>
        <position position="112"/>
    </location>
</feature>
<keyword evidence="8" id="KW-0791">Threonine biosynthesis</keyword>
<dbReference type="InterPro" id="IPR029144">
    <property type="entry name" value="Thr_synth_N"/>
</dbReference>
<dbReference type="PANTHER" id="PTHR43515:SF1">
    <property type="entry name" value="THREONINE SYNTHASE-LIKE 1"/>
    <property type="match status" value="1"/>
</dbReference>
<evidence type="ECO:0000256" key="12">
    <source>
        <dbReference type="PIRSR" id="PIRSR604450-51"/>
    </source>
</evidence>
<dbReference type="GO" id="GO:0004795">
    <property type="term" value="F:threonine synthase activity"/>
    <property type="evidence" value="ECO:0007669"/>
    <property type="project" value="UniProtKB-UniRule"/>
</dbReference>
<sequence length="496" mass="54090">MNYNSTRDSHRTASAAEAIATGISREGGLFVPERFPQLTQERLLQLSKLSYIERAKDILGEYLTDFTEEELYRCVSGAYAGKFDDESVTNLARLGDNAYLLELWHGPTCAFKDMALQLLPHLLTTSAKKVVDGKEIVILVATSGDTGKAALEGFKDIPGTRMLVFYPEQGVSPMQKLQMTTQEGGNVAVCGIRGNFDDAQTAVKRIFTDQALAGRLEQSGRMFSSANSINWGRLAPQIVYYISAYCDLLADEEIALGDPINICVPTGNFGNILAAYYAKRMGLPVAKLICASNENNVLTEFIETGVYNRNRPFHTTISPSMDILISSNLERLLYALADNDDAQVRALMDSLSAEGSYTLPAPMLERLRDEFAAGCCDDGATRAAIRATFDTYSYLCDPHTAVAVKVYQDYAARTGDATKTVIASTANPFKFSHSVLEALGEPAEGLAEFELVERLAACTGCEIPAGLASLKGRVPRFSDVCDREGILDYVVEQLGL</sequence>
<dbReference type="AlphaFoldDB" id="A0A926E0Y4"/>
<dbReference type="Pfam" id="PF00291">
    <property type="entry name" value="PALP"/>
    <property type="match status" value="1"/>
</dbReference>
<dbReference type="PANTHER" id="PTHR43515">
    <property type="entry name" value="THREONINE SYNTHASE-LIKE 1"/>
    <property type="match status" value="1"/>
</dbReference>
<evidence type="ECO:0000256" key="6">
    <source>
        <dbReference type="ARBA" id="ARBA00018679"/>
    </source>
</evidence>
<evidence type="ECO:0000256" key="8">
    <source>
        <dbReference type="ARBA" id="ARBA00022697"/>
    </source>
</evidence>
<dbReference type="InterPro" id="IPR037158">
    <property type="entry name" value="Thr_synth_N_sf"/>
</dbReference>
<comment type="cofactor">
    <cofactor evidence="1 12">
        <name>pyridoxal 5'-phosphate</name>
        <dbReference type="ChEBI" id="CHEBI:597326"/>
    </cofactor>
</comment>
<accession>A0A926E0Y4</accession>
<dbReference type="PROSITE" id="PS00165">
    <property type="entry name" value="DEHYDRATASE_SER_THR"/>
    <property type="match status" value="1"/>
</dbReference>